<keyword evidence="4 11" id="KW-0285">Flavoprotein</keyword>
<dbReference type="Gene3D" id="3.10.520.10">
    <property type="entry name" value="ApbE-like domains"/>
    <property type="match status" value="1"/>
</dbReference>
<dbReference type="EC" id="2.7.1.180" evidence="2 11"/>
<evidence type="ECO:0000256" key="4">
    <source>
        <dbReference type="ARBA" id="ARBA00022630"/>
    </source>
</evidence>
<gene>
    <name evidence="12" type="ORF">JKG61_01470</name>
</gene>
<keyword evidence="6 11" id="KW-0479">Metal-binding</keyword>
<comment type="catalytic activity">
    <reaction evidence="10 11">
        <text>L-threonyl-[protein] + FAD = FMN-L-threonyl-[protein] + AMP + H(+)</text>
        <dbReference type="Rhea" id="RHEA:36847"/>
        <dbReference type="Rhea" id="RHEA-COMP:11060"/>
        <dbReference type="Rhea" id="RHEA-COMP:11061"/>
        <dbReference type="ChEBI" id="CHEBI:15378"/>
        <dbReference type="ChEBI" id="CHEBI:30013"/>
        <dbReference type="ChEBI" id="CHEBI:57692"/>
        <dbReference type="ChEBI" id="CHEBI:74257"/>
        <dbReference type="ChEBI" id="CHEBI:456215"/>
        <dbReference type="EC" id="2.7.1.180"/>
    </reaction>
</comment>
<evidence type="ECO:0000256" key="2">
    <source>
        <dbReference type="ARBA" id="ARBA00011955"/>
    </source>
</evidence>
<dbReference type="SUPFAM" id="SSF143631">
    <property type="entry name" value="ApbE-like"/>
    <property type="match status" value="1"/>
</dbReference>
<accession>A0ABS1R0I3</accession>
<keyword evidence="8 11" id="KW-0460">Magnesium</keyword>
<organism evidence="12 13">
    <name type="scientific">Sphingobacterium faecale</name>
    <dbReference type="NCBI Taxonomy" id="2803775"/>
    <lineage>
        <taxon>Bacteria</taxon>
        <taxon>Pseudomonadati</taxon>
        <taxon>Bacteroidota</taxon>
        <taxon>Sphingobacteriia</taxon>
        <taxon>Sphingobacteriales</taxon>
        <taxon>Sphingobacteriaceae</taxon>
        <taxon>Sphingobacterium</taxon>
    </lineage>
</organism>
<comment type="cofactor">
    <cofactor evidence="1">
        <name>Mg(2+)</name>
        <dbReference type="ChEBI" id="CHEBI:18420"/>
    </cofactor>
</comment>
<protein>
    <recommendedName>
        <fullName evidence="3 11">FAD:protein FMN transferase</fullName>
        <ecNumber evidence="2 11">2.7.1.180</ecNumber>
    </recommendedName>
    <alternativeName>
        <fullName evidence="9 11">Flavin transferase</fullName>
    </alternativeName>
</protein>
<keyword evidence="13" id="KW-1185">Reference proteome</keyword>
<keyword evidence="7 11" id="KW-0274">FAD</keyword>
<dbReference type="RefSeq" id="WP_202101215.1">
    <property type="nucleotide sequence ID" value="NZ_JAERTY010000001.1"/>
</dbReference>
<evidence type="ECO:0000256" key="5">
    <source>
        <dbReference type="ARBA" id="ARBA00022679"/>
    </source>
</evidence>
<evidence type="ECO:0000256" key="8">
    <source>
        <dbReference type="ARBA" id="ARBA00022842"/>
    </source>
</evidence>
<evidence type="ECO:0000256" key="6">
    <source>
        <dbReference type="ARBA" id="ARBA00022723"/>
    </source>
</evidence>
<dbReference type="EMBL" id="JAERTY010000001">
    <property type="protein sequence ID" value="MBL1407411.1"/>
    <property type="molecule type" value="Genomic_DNA"/>
</dbReference>
<dbReference type="Proteomes" id="UP000625283">
    <property type="component" value="Unassembled WGS sequence"/>
</dbReference>
<dbReference type="PANTHER" id="PTHR30040:SF2">
    <property type="entry name" value="FAD:PROTEIN FMN TRANSFERASE"/>
    <property type="match status" value="1"/>
</dbReference>
<sequence length="343" mass="38669">MFASAIHRMFFGFPTYVGVFRCGFFFCFFLLTASLYGQESHVLSGRAQGTTYQIKYYGEERISKQEIDSVLKVIDQSMSLYDANSIICQFNDPNVSEVTMDDHMAKVVQASWKTYQDTRGYFDITVYPLVKIWGFGADGAKNVPSQEVIDSVRQIIGMKKLEVKGNRLVKRVRNVSIDLNGIAQGYSVDVLATHLTSRGVKDFLVELGGEIRSFGSKPDGPFVVELYRPTHIAKGEMLRVKMSNNAITSSGVYEQQRKVNGKMISHHMNPLTGQPLQSTIVSATVIAKTAMEADALDNYFMSLTPEEAIRFANKRKNVELYLICFEDNTFKELQSSGFNNYIY</sequence>
<dbReference type="Pfam" id="PF02424">
    <property type="entry name" value="ApbE"/>
    <property type="match status" value="1"/>
</dbReference>
<dbReference type="InterPro" id="IPR024932">
    <property type="entry name" value="ApbE"/>
</dbReference>
<dbReference type="PANTHER" id="PTHR30040">
    <property type="entry name" value="THIAMINE BIOSYNTHESIS LIPOPROTEIN APBE"/>
    <property type="match status" value="1"/>
</dbReference>
<evidence type="ECO:0000256" key="7">
    <source>
        <dbReference type="ARBA" id="ARBA00022827"/>
    </source>
</evidence>
<dbReference type="InterPro" id="IPR003374">
    <property type="entry name" value="ApbE-like_sf"/>
</dbReference>
<dbReference type="PIRSF" id="PIRSF006268">
    <property type="entry name" value="ApbE"/>
    <property type="match status" value="1"/>
</dbReference>
<name>A0ABS1R0I3_9SPHI</name>
<evidence type="ECO:0000256" key="11">
    <source>
        <dbReference type="PIRNR" id="PIRNR006268"/>
    </source>
</evidence>
<proteinExistence type="inferred from homology"/>
<comment type="similarity">
    <text evidence="11">Belongs to the ApbE family.</text>
</comment>
<reference evidence="12 13" key="1">
    <citation type="submission" date="2021-01" db="EMBL/GenBank/DDBJ databases">
        <title>C459-1 draft genome sequence.</title>
        <authorList>
            <person name="Zhang X.-F."/>
        </authorList>
    </citation>
    <scope>NUCLEOTIDE SEQUENCE [LARGE SCALE GENOMIC DNA]</scope>
    <source>
        <strain evidence="13">C459-1</strain>
    </source>
</reference>
<evidence type="ECO:0000256" key="3">
    <source>
        <dbReference type="ARBA" id="ARBA00016337"/>
    </source>
</evidence>
<evidence type="ECO:0000313" key="12">
    <source>
        <dbReference type="EMBL" id="MBL1407411.1"/>
    </source>
</evidence>
<evidence type="ECO:0000256" key="1">
    <source>
        <dbReference type="ARBA" id="ARBA00001946"/>
    </source>
</evidence>
<evidence type="ECO:0000256" key="10">
    <source>
        <dbReference type="ARBA" id="ARBA00048540"/>
    </source>
</evidence>
<dbReference type="GO" id="GO:0016740">
    <property type="term" value="F:transferase activity"/>
    <property type="evidence" value="ECO:0007669"/>
    <property type="project" value="UniProtKB-KW"/>
</dbReference>
<evidence type="ECO:0000256" key="9">
    <source>
        <dbReference type="ARBA" id="ARBA00031306"/>
    </source>
</evidence>
<comment type="caution">
    <text evidence="12">The sequence shown here is derived from an EMBL/GenBank/DDBJ whole genome shotgun (WGS) entry which is preliminary data.</text>
</comment>
<keyword evidence="5 11" id="KW-0808">Transferase</keyword>
<evidence type="ECO:0000313" key="13">
    <source>
        <dbReference type="Proteomes" id="UP000625283"/>
    </source>
</evidence>